<dbReference type="EMBL" id="LSRX01000317">
    <property type="protein sequence ID" value="OLQ00761.1"/>
    <property type="molecule type" value="Genomic_DNA"/>
</dbReference>
<accession>A0A1Q9E016</accession>
<name>A0A1Q9E016_SYMMI</name>
<dbReference type="Proteomes" id="UP000186817">
    <property type="component" value="Unassembled WGS sequence"/>
</dbReference>
<evidence type="ECO:0000313" key="1">
    <source>
        <dbReference type="EMBL" id="OLQ00761.1"/>
    </source>
</evidence>
<dbReference type="OrthoDB" id="409891at2759"/>
<protein>
    <submittedName>
        <fullName evidence="1">Uncharacterized protein</fullName>
    </submittedName>
</protein>
<sequence>MEQIGTYIATVTSGSAEERLRVLAPLGLAIALFLADIESSNDVSLLLTVLEQAIISIANTGRALALGQLREIAGALENHHCRACLPCTLSSYNIFCRSNWAHSDMPLGMCVHIVDAFVEGLQTVLISAIVSATSLVYLPTWGAIDGDLFIREIAYNCQLIFKGTRQIGGGIASFYWVCANIGQAHWDLDDGIMGRLEQHVALEMKVADLLLQPELFKVLEIFMKNAPLRTSVCRWT</sequence>
<organism evidence="1 2">
    <name type="scientific">Symbiodinium microadriaticum</name>
    <name type="common">Dinoflagellate</name>
    <name type="synonym">Zooxanthella microadriatica</name>
    <dbReference type="NCBI Taxonomy" id="2951"/>
    <lineage>
        <taxon>Eukaryota</taxon>
        <taxon>Sar</taxon>
        <taxon>Alveolata</taxon>
        <taxon>Dinophyceae</taxon>
        <taxon>Suessiales</taxon>
        <taxon>Symbiodiniaceae</taxon>
        <taxon>Symbiodinium</taxon>
    </lineage>
</organism>
<evidence type="ECO:0000313" key="2">
    <source>
        <dbReference type="Proteomes" id="UP000186817"/>
    </source>
</evidence>
<gene>
    <name evidence="1" type="ORF">AK812_SmicGene16546</name>
</gene>
<reference evidence="1 2" key="1">
    <citation type="submission" date="2016-02" db="EMBL/GenBank/DDBJ databases">
        <title>Genome analysis of coral dinoflagellate symbionts highlights evolutionary adaptations to a symbiotic lifestyle.</title>
        <authorList>
            <person name="Aranda M."/>
            <person name="Li Y."/>
            <person name="Liew Y.J."/>
            <person name="Baumgarten S."/>
            <person name="Simakov O."/>
            <person name="Wilson M."/>
            <person name="Piel J."/>
            <person name="Ashoor H."/>
            <person name="Bougouffa S."/>
            <person name="Bajic V.B."/>
            <person name="Ryu T."/>
            <person name="Ravasi T."/>
            <person name="Bayer T."/>
            <person name="Micklem G."/>
            <person name="Kim H."/>
            <person name="Bhak J."/>
            <person name="Lajeunesse T.C."/>
            <person name="Voolstra C.R."/>
        </authorList>
    </citation>
    <scope>NUCLEOTIDE SEQUENCE [LARGE SCALE GENOMIC DNA]</scope>
    <source>
        <strain evidence="1 2">CCMP2467</strain>
    </source>
</reference>
<comment type="caution">
    <text evidence="1">The sequence shown here is derived from an EMBL/GenBank/DDBJ whole genome shotgun (WGS) entry which is preliminary data.</text>
</comment>
<proteinExistence type="predicted"/>
<dbReference type="AlphaFoldDB" id="A0A1Q9E016"/>
<keyword evidence="2" id="KW-1185">Reference proteome</keyword>